<protein>
    <submittedName>
        <fullName evidence="1">Uncharacterized protein</fullName>
    </submittedName>
</protein>
<dbReference type="Proteomes" id="UP001597131">
    <property type="component" value="Unassembled WGS sequence"/>
</dbReference>
<proteinExistence type="predicted"/>
<gene>
    <name evidence="1" type="ORF">ACFQ3Q_11310</name>
</gene>
<dbReference type="RefSeq" id="WP_380745890.1">
    <property type="nucleotide sequence ID" value="NZ_JBHTLI010000002.1"/>
</dbReference>
<reference evidence="2" key="1">
    <citation type="journal article" date="2019" name="Int. J. Syst. Evol. Microbiol.">
        <title>The Global Catalogue of Microorganisms (GCM) 10K type strain sequencing project: providing services to taxonomists for standard genome sequencing and annotation.</title>
        <authorList>
            <consortium name="The Broad Institute Genomics Platform"/>
            <consortium name="The Broad Institute Genome Sequencing Center for Infectious Disease"/>
            <person name="Wu L."/>
            <person name="Ma J."/>
        </authorList>
    </citation>
    <scope>NUCLEOTIDE SEQUENCE [LARGE SCALE GENOMIC DNA]</scope>
    <source>
        <strain evidence="2">CCUG 64793</strain>
    </source>
</reference>
<name>A0ABW3NTW2_9FLAO</name>
<evidence type="ECO:0000313" key="1">
    <source>
        <dbReference type="EMBL" id="MFD1096340.1"/>
    </source>
</evidence>
<keyword evidence="2" id="KW-1185">Reference proteome</keyword>
<comment type="caution">
    <text evidence="1">The sequence shown here is derived from an EMBL/GenBank/DDBJ whole genome shotgun (WGS) entry which is preliminary data.</text>
</comment>
<evidence type="ECO:0000313" key="2">
    <source>
        <dbReference type="Proteomes" id="UP001597131"/>
    </source>
</evidence>
<accession>A0ABW3NTW2</accession>
<organism evidence="1 2">
    <name type="scientific">Salegentibacter chungangensis</name>
    <dbReference type="NCBI Taxonomy" id="1335724"/>
    <lineage>
        <taxon>Bacteria</taxon>
        <taxon>Pseudomonadati</taxon>
        <taxon>Bacteroidota</taxon>
        <taxon>Flavobacteriia</taxon>
        <taxon>Flavobacteriales</taxon>
        <taxon>Flavobacteriaceae</taxon>
        <taxon>Salegentibacter</taxon>
    </lineage>
</organism>
<dbReference type="EMBL" id="JBHTLI010000002">
    <property type="protein sequence ID" value="MFD1096340.1"/>
    <property type="molecule type" value="Genomic_DNA"/>
</dbReference>
<sequence length="330" mass="38444">MSKSLFILSTPSQAFFVSLAANLVPKDSILILTVKKQEEEKEMLKYLSQLTWQKIHIWYIPSGNSNSEYLKAISFKIKLIQLKLRYRKIQNVFFGSYLNLYHLSIVAEFEKSNNLCLLYDGLQIISVAKARNAGNFELINYPLLHRLLGFKKPTLESIKYITPVPLYEIGEMDSYVVMKRESELKKSKEINDQLIYFIGQPLPNIGITSKEFYIKSINQLSKMFPEKKLIYIPHPREDSEIIEIIGDQFEVIKFKDIFEKEYIMAKVIPGKVCSFYSSVLLNLLYLNSESEVIAINIPESEIKYKQLRGHINVIYKYFNNIKSDKFSVIK</sequence>